<proteinExistence type="predicted"/>
<dbReference type="SUPFAM" id="SSF74853">
    <property type="entry name" value="Lamin A/C globular tail domain"/>
    <property type="match status" value="1"/>
</dbReference>
<sequence length="1119" mass="114166">MLTSIVTRWAAAAAVSVASLVAVPVASATAAPAGDTLVINEIYNNGGSTGASYANRFFELHNPTDHDISVNGWSLQYKSATGAAFTGKTELGDKHLEPGGTLVVRGASNNAATSPGAAVPADVTPETGLNSAGGSGVVALSRSTATLTTSLTDANLVDLVGYGTTANLFEGTARAVTGGLTSSINRKVAGQDSDDNAADFATGAPSPTACGAACDGPGDSGGGPVDPPADPVDATISEIQGAGAASPLVGTTVTTRGVVTAVYATGGFNGAYIQTPGTGGAIDLAGHTASDGVFVHGSAFAAGVEKGDLVEVTGPVSEFNGLTELTTTAGGFSRLSEAHEPVAPATVSFPLSEKQRESLEGMLLLPQSVMTVTDNYATNQYGEIGLADGTQPLQTPTNVVAPGDPAKALLAENQQRLVNLDDGASINFLSAANQGIAMPWLRPDNEVRVGAAVTFVDPVVLDWRNNVWKLQPTQHLTSTGKEPVTFSATRTAAPAAVGGDVRIGTFNVLNYFSTTAADFEKAGLGTCTTYKDRAGNPVTANTCTNNGPRGAAEDDDLARQQTKIVTAINTLDADVVSLEEIENSRSVDPAADRDEALSTLVDALNAAAGEKRWAFVPSPSTLPASEDVIRTAFIYQLEVVSTVGASSILDDPAFANARQPLAQAFRPTGGSAASTFAVIVNHFKSKGSGSGQDSDQGDGQGASNHSRVLQATALVAFADRFGTSAGTDKVFLTGDFNAYNKEDPVRIIEEAGYTNVPAKRTNKETYQFDGMVGSLDHVFASAAAYERVTGADIWNINAYEALAREYSRHNYNATDLYTADPYRASDHDPELVGFTATPDAAGSTTTATAPASIRAGKDLTVAVTVGGGTTRATGTVTVSEDGDPIATGTLTNGEADVVVPGLSIGTHSLTVSYGGDAEHAASSATVTTQVLRATSGLSATVGAATYGTSATLTVTGEKGSSGFVYVAAGDDLVGLGTLADGTARVALSSTLPVGRTQLTVFYAGNDDFDPGSATVTITVAKAATTIRRTAVTPSRIVKNRTKPFVELSVTGKGFTVDGGTVTVRASGKSYTGTVRKGAVRIRIGTFSSSGPAKKVTATFSGNGVAKASSTSFTVKVRKK</sequence>
<dbReference type="PANTHER" id="PTHR42834:SF1">
    <property type="entry name" value="ENDONUCLEASE_EXONUCLEASE_PHOSPHATASE FAMILY PROTEIN (AFU_ORTHOLOGUE AFUA_3G09210)"/>
    <property type="match status" value="1"/>
</dbReference>
<dbReference type="EMBL" id="CP026952">
    <property type="protein sequence ID" value="AWB93228.1"/>
    <property type="molecule type" value="Genomic_DNA"/>
</dbReference>
<dbReference type="Gene3D" id="2.60.40.10">
    <property type="entry name" value="Immunoglobulins"/>
    <property type="match status" value="1"/>
</dbReference>
<gene>
    <name evidence="1" type="ORF">C3E78_14010</name>
</gene>
<dbReference type="InterPro" id="IPR032109">
    <property type="entry name" value="Big_3_5"/>
</dbReference>
<evidence type="ECO:0000313" key="2">
    <source>
        <dbReference type="Proteomes" id="UP000244384"/>
    </source>
</evidence>
<dbReference type="InterPro" id="IPR036691">
    <property type="entry name" value="Endo/exonu/phosph_ase_sf"/>
</dbReference>
<name>A0A2S0WPG3_9ACTN</name>
<dbReference type="InterPro" id="IPR036415">
    <property type="entry name" value="Lamin_tail_dom_sf"/>
</dbReference>
<dbReference type="KEGG" id="aez:C3E78_14010"/>
<keyword evidence="1" id="KW-0436">Ligase</keyword>
<dbReference type="GO" id="GO:0005975">
    <property type="term" value="P:carbohydrate metabolic process"/>
    <property type="evidence" value="ECO:0007669"/>
    <property type="project" value="UniProtKB-ARBA"/>
</dbReference>
<dbReference type="InterPro" id="IPR013783">
    <property type="entry name" value="Ig-like_fold"/>
</dbReference>
<dbReference type="InterPro" id="IPR047971">
    <property type="entry name" value="ExeM-like"/>
</dbReference>
<dbReference type="OrthoDB" id="1016457at2"/>
<dbReference type="Pfam" id="PF16640">
    <property type="entry name" value="Big_3_5"/>
    <property type="match status" value="1"/>
</dbReference>
<dbReference type="AlphaFoldDB" id="A0A2S0WPG3"/>
<keyword evidence="2" id="KW-1185">Reference proteome</keyword>
<dbReference type="CDD" id="cd04486">
    <property type="entry name" value="YhcR_OBF_like"/>
    <property type="match status" value="1"/>
</dbReference>
<accession>A0A2S0WPG3</accession>
<dbReference type="NCBIfam" id="NF033681">
    <property type="entry name" value="ExeM_NucH_DNase"/>
    <property type="match status" value="1"/>
</dbReference>
<reference evidence="2" key="1">
    <citation type="submission" date="2018-01" db="EMBL/GenBank/DDBJ databases">
        <authorList>
            <person name="Li J."/>
        </authorList>
    </citation>
    <scope>NUCLEOTIDE SEQUENCE [LARGE SCALE GENOMIC DNA]</scope>
    <source>
        <strain evidence="2">592</strain>
    </source>
</reference>
<dbReference type="Pfam" id="PF03372">
    <property type="entry name" value="Exo_endo_phos"/>
    <property type="match status" value="1"/>
</dbReference>
<dbReference type="Gene3D" id="3.60.10.10">
    <property type="entry name" value="Endonuclease/exonuclease/phosphatase"/>
    <property type="match status" value="1"/>
</dbReference>
<accession>A0A5F2EX81</accession>
<dbReference type="Pfam" id="PF00932">
    <property type="entry name" value="LTD"/>
    <property type="match status" value="1"/>
</dbReference>
<dbReference type="SUPFAM" id="SSF56219">
    <property type="entry name" value="DNase I-like"/>
    <property type="match status" value="1"/>
</dbReference>
<organism evidence="1 2">
    <name type="scientific">Aeromicrobium chenweiae</name>
    <dbReference type="NCBI Taxonomy" id="2079793"/>
    <lineage>
        <taxon>Bacteria</taxon>
        <taxon>Bacillati</taxon>
        <taxon>Actinomycetota</taxon>
        <taxon>Actinomycetes</taxon>
        <taxon>Propionibacteriales</taxon>
        <taxon>Nocardioidaceae</taxon>
        <taxon>Aeromicrobium</taxon>
    </lineage>
</organism>
<dbReference type="CDD" id="cd10283">
    <property type="entry name" value="MnuA_DNase1-like"/>
    <property type="match status" value="1"/>
</dbReference>
<dbReference type="Proteomes" id="UP000244384">
    <property type="component" value="Chromosome"/>
</dbReference>
<evidence type="ECO:0000313" key="1">
    <source>
        <dbReference type="EMBL" id="AWB93228.1"/>
    </source>
</evidence>
<dbReference type="GO" id="GO:0016874">
    <property type="term" value="F:ligase activity"/>
    <property type="evidence" value="ECO:0007669"/>
    <property type="project" value="UniProtKB-KW"/>
</dbReference>
<dbReference type="InterPro" id="IPR005135">
    <property type="entry name" value="Endo/exonuclease/phosphatase"/>
</dbReference>
<dbReference type="RefSeq" id="WP_108579398.1">
    <property type="nucleotide sequence ID" value="NZ_CP026952.1"/>
</dbReference>
<dbReference type="PANTHER" id="PTHR42834">
    <property type="entry name" value="ENDONUCLEASE/EXONUCLEASE/PHOSPHATASE FAMILY PROTEIN (AFU_ORTHOLOGUE AFUA_3G09210)"/>
    <property type="match status" value="1"/>
</dbReference>
<dbReference type="InterPro" id="IPR001322">
    <property type="entry name" value="Lamin_tail_dom"/>
</dbReference>
<dbReference type="PROSITE" id="PS51841">
    <property type="entry name" value="LTD"/>
    <property type="match status" value="1"/>
</dbReference>
<protein>
    <submittedName>
        <fullName evidence="1">Glutamate--cysteine ligase</fullName>
    </submittedName>
</protein>